<evidence type="ECO:0000256" key="1">
    <source>
        <dbReference type="ARBA" id="ARBA00022737"/>
    </source>
</evidence>
<dbReference type="OMA" id="QETHASF"/>
<evidence type="ECO:0000256" key="4">
    <source>
        <dbReference type="PROSITE-ProRule" id="PRU00023"/>
    </source>
</evidence>
<dbReference type="AlphaFoldDB" id="G4Z5Q8"/>
<dbReference type="Gene3D" id="3.90.320.10">
    <property type="match status" value="1"/>
</dbReference>
<protein>
    <recommendedName>
        <fullName evidence="5">EF-hand domain-containing protein</fullName>
    </recommendedName>
</protein>
<dbReference type="InterPro" id="IPR002048">
    <property type="entry name" value="EF_hand_dom"/>
</dbReference>
<dbReference type="InterPro" id="IPR011335">
    <property type="entry name" value="Restrct_endonuc-II-like"/>
</dbReference>
<feature type="repeat" description="ANK" evidence="4">
    <location>
        <begin position="300"/>
        <end position="332"/>
    </location>
</feature>
<dbReference type="GO" id="GO:0005509">
    <property type="term" value="F:calcium ion binding"/>
    <property type="evidence" value="ECO:0007669"/>
    <property type="project" value="InterPro"/>
</dbReference>
<dbReference type="SUPFAM" id="SSF48403">
    <property type="entry name" value="Ankyrin repeat"/>
    <property type="match status" value="1"/>
</dbReference>
<evidence type="ECO:0000256" key="2">
    <source>
        <dbReference type="ARBA" id="ARBA00022837"/>
    </source>
</evidence>
<dbReference type="InterPro" id="IPR002110">
    <property type="entry name" value="Ankyrin_rpt"/>
</dbReference>
<feature type="domain" description="EF-hand" evidence="5">
    <location>
        <begin position="258"/>
        <end position="293"/>
    </location>
</feature>
<evidence type="ECO:0000259" key="5">
    <source>
        <dbReference type="PROSITE" id="PS50222"/>
    </source>
</evidence>
<dbReference type="PROSITE" id="PS50088">
    <property type="entry name" value="ANK_REPEAT"/>
    <property type="match status" value="1"/>
</dbReference>
<evidence type="ECO:0000313" key="7">
    <source>
        <dbReference type="Proteomes" id="UP000002640"/>
    </source>
</evidence>
<dbReference type="PROSITE" id="PS50222">
    <property type="entry name" value="EF_HAND_2"/>
    <property type="match status" value="1"/>
</dbReference>
<dbReference type="PANTHER" id="PTHR24171">
    <property type="entry name" value="ANKYRIN REPEAT DOMAIN-CONTAINING PROTEIN 39-RELATED"/>
    <property type="match status" value="1"/>
</dbReference>
<dbReference type="InterPro" id="IPR011992">
    <property type="entry name" value="EF-hand-dom_pair"/>
</dbReference>
<proteinExistence type="predicted"/>
<dbReference type="SUPFAM" id="SSF47473">
    <property type="entry name" value="EF-hand"/>
    <property type="match status" value="1"/>
</dbReference>
<evidence type="ECO:0000313" key="6">
    <source>
        <dbReference type="EMBL" id="EGZ22372.1"/>
    </source>
</evidence>
<name>G4Z5Q8_PHYSP</name>
<dbReference type="InParanoid" id="G4Z5Q8"/>
<organism evidence="6 7">
    <name type="scientific">Phytophthora sojae (strain P6497)</name>
    <name type="common">Soybean stem and root rot agent</name>
    <name type="synonym">Phytophthora megasperma f. sp. glycines</name>
    <dbReference type="NCBI Taxonomy" id="1094619"/>
    <lineage>
        <taxon>Eukaryota</taxon>
        <taxon>Sar</taxon>
        <taxon>Stramenopiles</taxon>
        <taxon>Oomycota</taxon>
        <taxon>Peronosporomycetes</taxon>
        <taxon>Peronosporales</taxon>
        <taxon>Peronosporaceae</taxon>
        <taxon>Phytophthora</taxon>
    </lineage>
</organism>
<dbReference type="SUPFAM" id="SSF52980">
    <property type="entry name" value="Restriction endonuclease-like"/>
    <property type="match status" value="1"/>
</dbReference>
<dbReference type="EMBL" id="JH159153">
    <property type="protein sequence ID" value="EGZ22372.1"/>
    <property type="molecule type" value="Genomic_DNA"/>
</dbReference>
<dbReference type="Proteomes" id="UP000002640">
    <property type="component" value="Unassembled WGS sequence"/>
</dbReference>
<dbReference type="RefSeq" id="XP_009525089.1">
    <property type="nucleotide sequence ID" value="XM_009526794.1"/>
</dbReference>
<keyword evidence="3 4" id="KW-0040">ANK repeat</keyword>
<dbReference type="KEGG" id="psoj:PHYSODRAFT_488301"/>
<dbReference type="Gene3D" id="1.25.40.20">
    <property type="entry name" value="Ankyrin repeat-containing domain"/>
    <property type="match status" value="1"/>
</dbReference>
<gene>
    <name evidence="6" type="ORF">PHYSODRAFT_488301</name>
</gene>
<dbReference type="InterPro" id="IPR018247">
    <property type="entry name" value="EF_Hand_1_Ca_BS"/>
</dbReference>
<reference evidence="6 7" key="1">
    <citation type="journal article" date="2006" name="Science">
        <title>Phytophthora genome sequences uncover evolutionary origins and mechanisms of pathogenesis.</title>
        <authorList>
            <person name="Tyler B.M."/>
            <person name="Tripathy S."/>
            <person name="Zhang X."/>
            <person name="Dehal P."/>
            <person name="Jiang R.H."/>
            <person name="Aerts A."/>
            <person name="Arredondo F.D."/>
            <person name="Baxter L."/>
            <person name="Bensasson D."/>
            <person name="Beynon J.L."/>
            <person name="Chapman J."/>
            <person name="Damasceno C.M."/>
            <person name="Dorrance A.E."/>
            <person name="Dou D."/>
            <person name="Dickerman A.W."/>
            <person name="Dubchak I.L."/>
            <person name="Garbelotto M."/>
            <person name="Gijzen M."/>
            <person name="Gordon S.G."/>
            <person name="Govers F."/>
            <person name="Grunwald N.J."/>
            <person name="Huang W."/>
            <person name="Ivors K.L."/>
            <person name="Jones R.W."/>
            <person name="Kamoun S."/>
            <person name="Krampis K."/>
            <person name="Lamour K.H."/>
            <person name="Lee M.K."/>
            <person name="McDonald W.H."/>
            <person name="Medina M."/>
            <person name="Meijer H.J."/>
            <person name="Nordberg E.K."/>
            <person name="Maclean D.J."/>
            <person name="Ospina-Giraldo M.D."/>
            <person name="Morris P.F."/>
            <person name="Phuntumart V."/>
            <person name="Putnam N.H."/>
            <person name="Rash S."/>
            <person name="Rose J.K."/>
            <person name="Sakihama Y."/>
            <person name="Salamov A.A."/>
            <person name="Savidor A."/>
            <person name="Scheuring C.F."/>
            <person name="Smith B.M."/>
            <person name="Sobral B.W."/>
            <person name="Terry A."/>
            <person name="Torto-Alalibo T.A."/>
            <person name="Win J."/>
            <person name="Xu Z."/>
            <person name="Zhang H."/>
            <person name="Grigoriev I.V."/>
            <person name="Rokhsar D.S."/>
            <person name="Boore J.L."/>
        </authorList>
    </citation>
    <scope>NUCLEOTIDE SEQUENCE [LARGE SCALE GENOMIC DNA]</scope>
    <source>
        <strain evidence="6 7">P6497</strain>
    </source>
</reference>
<dbReference type="Pfam" id="PF13637">
    <property type="entry name" value="Ank_4"/>
    <property type="match status" value="1"/>
</dbReference>
<dbReference type="GO" id="GO:0006281">
    <property type="term" value="P:DNA repair"/>
    <property type="evidence" value="ECO:0007669"/>
    <property type="project" value="UniProtKB-ARBA"/>
</dbReference>
<sequence>MAARRKAALGRNIMLFASEVPVISALNPYRKIEDVFLDVWRRTNPQQVSQLQKKLSLPLPSPEEKMQAVVQDLGAAPAIDELLQEAAKAETIQQVAQAQAKVVQSLPVATPAEVKAEVVQFVTSSMHKGFGVKQESAGIEQYQEKSKVEVTERNLVFSKKKVASVGGYQVLVGGKIDGRADGKVIEVKNRLKRFITPLPKYDIAQLQTYLYILGVQEGELVEHLRGDTAQTKMTKVPWDEGMWQQQIEPYLVRFGGVLTERDFRKALRILDRDDNGVIDQEEFTEWWIKHGASINSVNGSGCTPIFFAAQQGHVDVVKLLLQNAAELRVAESKVQNVRCDRSKCQTTHFSFVFAQHGLTPVDVCTTPAITELFRNLSGKRTRYFVLGSH</sequence>
<dbReference type="InterPro" id="IPR011604">
    <property type="entry name" value="PDDEXK-like_dom_sf"/>
</dbReference>
<dbReference type="PROSITE" id="PS50297">
    <property type="entry name" value="ANK_REP_REGION"/>
    <property type="match status" value="1"/>
</dbReference>
<dbReference type="PROSITE" id="PS00018">
    <property type="entry name" value="EF_HAND_1"/>
    <property type="match status" value="1"/>
</dbReference>
<dbReference type="SMART" id="SM00248">
    <property type="entry name" value="ANK"/>
    <property type="match status" value="1"/>
</dbReference>
<keyword evidence="1" id="KW-0677">Repeat</keyword>
<dbReference type="InterPro" id="IPR036770">
    <property type="entry name" value="Ankyrin_rpt-contain_sf"/>
</dbReference>
<dbReference type="GeneID" id="20656269"/>
<evidence type="ECO:0000256" key="3">
    <source>
        <dbReference type="ARBA" id="ARBA00023043"/>
    </source>
</evidence>
<accession>G4Z5Q8</accession>
<keyword evidence="2" id="KW-0106">Calcium</keyword>
<keyword evidence="7" id="KW-1185">Reference proteome</keyword>